<feature type="signal peptide" evidence="10">
    <location>
        <begin position="1"/>
        <end position="19"/>
    </location>
</feature>
<comment type="catalytic activity">
    <reaction evidence="1 9">
        <text>D-alanyl-D-alanine + H2O = 2 D-alanine</text>
        <dbReference type="Rhea" id="RHEA:20661"/>
        <dbReference type="ChEBI" id="CHEBI:15377"/>
        <dbReference type="ChEBI" id="CHEBI:57416"/>
        <dbReference type="ChEBI" id="CHEBI:57822"/>
        <dbReference type="EC" id="3.4.13.22"/>
    </reaction>
</comment>
<dbReference type="PANTHER" id="PTHR43126:SF1">
    <property type="entry name" value="D-ALANYL-D-ALANINE DIPEPTIDASE"/>
    <property type="match status" value="1"/>
</dbReference>
<dbReference type="EC" id="3.4.13.22" evidence="9"/>
<sequence length="240" mass="27537">MIRVLSFLLILLSSGKAFAQTSNPYGLPLQQSIEDYRKSVALDSNKRMVLIADFVPDVLLDIKYAGKENVFYTQLYPRPIALTRLPAAKALANAQKEFNENGVGLKIYDGYRPYSITVQMYEMLPDTVYMGLPWQGSKHNRGIALDLTLVELKTGGELRMPTPFDALVYAAHPEFKKLPEEVIRNRELLKSVMKKHGFSVDPVEWWHYNYVDTSRTFELMDIPIDLMEREVLNSKSQKKE</sequence>
<keyword evidence="7 9" id="KW-0482">Metalloprotease</keyword>
<comment type="similarity">
    <text evidence="9">Belongs to the peptidase M15D family.</text>
</comment>
<evidence type="ECO:0000256" key="9">
    <source>
        <dbReference type="HAMAP-Rule" id="MF_01924"/>
    </source>
</evidence>
<evidence type="ECO:0000256" key="8">
    <source>
        <dbReference type="ARBA" id="ARBA00023316"/>
    </source>
</evidence>
<reference evidence="12" key="1">
    <citation type="journal article" date="2019" name="Int. J. Syst. Evol. Microbiol.">
        <title>The Global Catalogue of Microorganisms (GCM) 10K type strain sequencing project: providing services to taxonomists for standard genome sequencing and annotation.</title>
        <authorList>
            <consortium name="The Broad Institute Genomics Platform"/>
            <consortium name="The Broad Institute Genome Sequencing Center for Infectious Disease"/>
            <person name="Wu L."/>
            <person name="Ma J."/>
        </authorList>
    </citation>
    <scope>NUCLEOTIDE SEQUENCE [LARGE SCALE GENOMIC DNA]</scope>
    <source>
        <strain evidence="12">CGMCC 1.7030</strain>
    </source>
</reference>
<evidence type="ECO:0000256" key="5">
    <source>
        <dbReference type="ARBA" id="ARBA00022833"/>
    </source>
</evidence>
<keyword evidence="8" id="KW-0961">Cell wall biogenesis/degradation</keyword>
<evidence type="ECO:0000256" key="6">
    <source>
        <dbReference type="ARBA" id="ARBA00022997"/>
    </source>
</evidence>
<keyword evidence="6 9" id="KW-0224">Dipeptidase</keyword>
<dbReference type="InterPro" id="IPR000755">
    <property type="entry name" value="A_A_dipeptidase"/>
</dbReference>
<comment type="caution">
    <text evidence="11">The sequence shown here is derived from an EMBL/GenBank/DDBJ whole genome shotgun (WGS) entry which is preliminary data.</text>
</comment>
<feature type="chain" id="PRO_5045259779" description="D-alanyl-D-alanine dipeptidase" evidence="10">
    <location>
        <begin position="20"/>
        <end position="240"/>
    </location>
</feature>
<dbReference type="Proteomes" id="UP001596163">
    <property type="component" value="Unassembled WGS sequence"/>
</dbReference>
<feature type="binding site" evidence="9">
    <location>
        <position position="146"/>
    </location>
    <ligand>
        <name>Zn(2+)</name>
        <dbReference type="ChEBI" id="CHEBI:29105"/>
        <note>catalytic</note>
    </ligand>
</feature>
<feature type="active site" description="Proton donor/acceptor" evidence="9">
    <location>
        <position position="204"/>
    </location>
</feature>
<evidence type="ECO:0000256" key="10">
    <source>
        <dbReference type="SAM" id="SignalP"/>
    </source>
</evidence>
<keyword evidence="5 9" id="KW-0862">Zinc</keyword>
<keyword evidence="2 9" id="KW-0645">Protease</keyword>
<evidence type="ECO:0000256" key="3">
    <source>
        <dbReference type="ARBA" id="ARBA00022723"/>
    </source>
</evidence>
<dbReference type="SUPFAM" id="SSF55166">
    <property type="entry name" value="Hedgehog/DD-peptidase"/>
    <property type="match status" value="1"/>
</dbReference>
<gene>
    <name evidence="11" type="ORF">ACFPIK_16445</name>
</gene>
<feature type="binding site" evidence="9">
    <location>
        <position position="207"/>
    </location>
    <ligand>
        <name>Zn(2+)</name>
        <dbReference type="ChEBI" id="CHEBI:29105"/>
        <note>catalytic</note>
    </ligand>
</feature>
<feature type="binding site" evidence="9">
    <location>
        <position position="139"/>
    </location>
    <ligand>
        <name>Zn(2+)</name>
        <dbReference type="ChEBI" id="CHEBI:29105"/>
        <note>catalytic</note>
    </ligand>
</feature>
<comment type="cofactor">
    <cofactor evidence="9">
        <name>Zn(2+)</name>
        <dbReference type="ChEBI" id="CHEBI:29105"/>
    </cofactor>
    <text evidence="9">Binds 1 zinc ion per subunit.</text>
</comment>
<dbReference type="HAMAP" id="MF_01924">
    <property type="entry name" value="A_A_dipeptidase"/>
    <property type="match status" value="1"/>
</dbReference>
<dbReference type="PANTHER" id="PTHR43126">
    <property type="entry name" value="D-ALANYL-D-ALANINE DIPEPTIDASE"/>
    <property type="match status" value="1"/>
</dbReference>
<feature type="site" description="Transition state stabilizer" evidence="9">
    <location>
        <position position="112"/>
    </location>
</feature>
<comment type="function">
    <text evidence="9">Catalyzes hydrolysis of the D-alanyl-D-alanine dipeptide.</text>
</comment>
<evidence type="ECO:0000256" key="1">
    <source>
        <dbReference type="ARBA" id="ARBA00001362"/>
    </source>
</evidence>
<evidence type="ECO:0000256" key="2">
    <source>
        <dbReference type="ARBA" id="ARBA00022670"/>
    </source>
</evidence>
<dbReference type="RefSeq" id="WP_377917241.1">
    <property type="nucleotide sequence ID" value="NZ_JBHSKS010000017.1"/>
</dbReference>
<accession>A0ABW0C099</accession>
<protein>
    <recommendedName>
        <fullName evidence="9">D-alanyl-D-alanine dipeptidase</fullName>
        <shortName evidence="9">D-Ala-D-Ala dipeptidase</shortName>
        <ecNumber evidence="9">3.4.13.22</ecNumber>
    </recommendedName>
</protein>
<evidence type="ECO:0000256" key="4">
    <source>
        <dbReference type="ARBA" id="ARBA00022801"/>
    </source>
</evidence>
<evidence type="ECO:0000313" key="11">
    <source>
        <dbReference type="EMBL" id="MFC5193363.1"/>
    </source>
</evidence>
<dbReference type="CDD" id="cd14840">
    <property type="entry name" value="D-Ala-D-Ala_dipeptidase_Aad"/>
    <property type="match status" value="1"/>
</dbReference>
<dbReference type="Pfam" id="PF01427">
    <property type="entry name" value="Peptidase_M15"/>
    <property type="match status" value="1"/>
</dbReference>
<keyword evidence="4 9" id="KW-0378">Hydrolase</keyword>
<proteinExistence type="inferred from homology"/>
<dbReference type="Gene3D" id="3.30.1380.10">
    <property type="match status" value="1"/>
</dbReference>
<keyword evidence="3 9" id="KW-0479">Metal-binding</keyword>
<keyword evidence="10" id="KW-0732">Signal</keyword>
<evidence type="ECO:0000256" key="7">
    <source>
        <dbReference type="ARBA" id="ARBA00023049"/>
    </source>
</evidence>
<name>A0ABW0C099_9BACT</name>
<keyword evidence="12" id="KW-1185">Reference proteome</keyword>
<evidence type="ECO:0000313" key="12">
    <source>
        <dbReference type="Proteomes" id="UP001596163"/>
    </source>
</evidence>
<dbReference type="EMBL" id="JBHSKS010000017">
    <property type="protein sequence ID" value="MFC5193363.1"/>
    <property type="molecule type" value="Genomic_DNA"/>
</dbReference>
<dbReference type="InterPro" id="IPR009045">
    <property type="entry name" value="Zn_M74/Hedgehog-like"/>
</dbReference>
<organism evidence="11 12">
    <name type="scientific">Algoriphagus aquatilis</name>
    <dbReference type="NCBI Taxonomy" id="490186"/>
    <lineage>
        <taxon>Bacteria</taxon>
        <taxon>Pseudomonadati</taxon>
        <taxon>Bacteroidota</taxon>
        <taxon>Cytophagia</taxon>
        <taxon>Cytophagales</taxon>
        <taxon>Cyclobacteriaceae</taxon>
        <taxon>Algoriphagus</taxon>
    </lineage>
</organism>